<dbReference type="RefSeq" id="WP_317489571.1">
    <property type="nucleotide sequence ID" value="NZ_CP136051.1"/>
</dbReference>
<gene>
    <name evidence="10 14" type="primary">murF</name>
    <name evidence="14" type="ORF">RT717_27805</name>
</gene>
<dbReference type="InterPro" id="IPR013221">
    <property type="entry name" value="Mur_ligase_cen"/>
</dbReference>
<feature type="domain" description="Mur ligase C-terminal" evidence="12">
    <location>
        <begin position="302"/>
        <end position="419"/>
    </location>
</feature>
<evidence type="ECO:0000259" key="13">
    <source>
        <dbReference type="Pfam" id="PF08245"/>
    </source>
</evidence>
<protein>
    <recommendedName>
        <fullName evidence="10 11">UDP-N-acetylmuramoyl-tripeptide--D-alanyl-D-alanine ligase</fullName>
        <ecNumber evidence="10 11">6.3.2.10</ecNumber>
    </recommendedName>
    <alternativeName>
        <fullName evidence="10">D-alanyl-D-alanine-adding enzyme</fullName>
    </alternativeName>
</protein>
<evidence type="ECO:0000256" key="1">
    <source>
        <dbReference type="ARBA" id="ARBA00022490"/>
    </source>
</evidence>
<keyword evidence="5 10" id="KW-0067">ATP-binding</keyword>
<dbReference type="InterPro" id="IPR035911">
    <property type="entry name" value="MurE/MurF_N"/>
</dbReference>
<evidence type="ECO:0000256" key="7">
    <source>
        <dbReference type="ARBA" id="ARBA00022984"/>
    </source>
</evidence>
<evidence type="ECO:0000256" key="6">
    <source>
        <dbReference type="ARBA" id="ARBA00022960"/>
    </source>
</evidence>
<dbReference type="EMBL" id="CP136051">
    <property type="protein sequence ID" value="WOK06878.1"/>
    <property type="molecule type" value="Genomic_DNA"/>
</dbReference>
<dbReference type="InterPro" id="IPR005863">
    <property type="entry name" value="UDP-N-AcMur_synth"/>
</dbReference>
<evidence type="ECO:0000313" key="15">
    <source>
        <dbReference type="Proteomes" id="UP001302349"/>
    </source>
</evidence>
<dbReference type="NCBIfam" id="TIGR01143">
    <property type="entry name" value="murF"/>
    <property type="match status" value="1"/>
</dbReference>
<comment type="pathway">
    <text evidence="10 11">Cell wall biogenesis; peptidoglycan biosynthesis.</text>
</comment>
<dbReference type="GO" id="GO:0016874">
    <property type="term" value="F:ligase activity"/>
    <property type="evidence" value="ECO:0007669"/>
    <property type="project" value="UniProtKB-KW"/>
</dbReference>
<evidence type="ECO:0000256" key="5">
    <source>
        <dbReference type="ARBA" id="ARBA00022840"/>
    </source>
</evidence>
<keyword evidence="3 10" id="KW-0132">Cell division</keyword>
<dbReference type="InterPro" id="IPR051046">
    <property type="entry name" value="MurCDEF_CellWall_CoF430Synth"/>
</dbReference>
<evidence type="ECO:0000256" key="9">
    <source>
        <dbReference type="ARBA" id="ARBA00023316"/>
    </source>
</evidence>
<dbReference type="PANTHER" id="PTHR43024:SF1">
    <property type="entry name" value="UDP-N-ACETYLMURAMOYL-TRIPEPTIDE--D-ALANYL-D-ALANINE LIGASE"/>
    <property type="match status" value="1"/>
</dbReference>
<dbReference type="SUPFAM" id="SSF53623">
    <property type="entry name" value="MurD-like peptide ligases, catalytic domain"/>
    <property type="match status" value="1"/>
</dbReference>
<keyword evidence="7 10" id="KW-0573">Peptidoglycan synthesis</keyword>
<accession>A0ABZ0IR23</accession>
<comment type="function">
    <text evidence="10 11">Involved in cell wall formation. Catalyzes the final step in the synthesis of UDP-N-acetylmuramoyl-pentapeptide, the precursor of murein.</text>
</comment>
<reference evidence="14 15" key="1">
    <citation type="journal article" date="2023" name="Microbiol. Resour. Announc.">
        <title>Complete Genome Sequence of Imperialibacter roseus strain P4T.</title>
        <authorList>
            <person name="Tizabi D.R."/>
            <person name="Bachvaroff T."/>
            <person name="Hill R.T."/>
        </authorList>
    </citation>
    <scope>NUCLEOTIDE SEQUENCE [LARGE SCALE GENOMIC DNA]</scope>
    <source>
        <strain evidence="14 15">P4T</strain>
    </source>
</reference>
<dbReference type="Proteomes" id="UP001302349">
    <property type="component" value="Chromosome"/>
</dbReference>
<keyword evidence="8 10" id="KW-0131">Cell cycle</keyword>
<dbReference type="HAMAP" id="MF_02019">
    <property type="entry name" value="MurF"/>
    <property type="match status" value="1"/>
</dbReference>
<dbReference type="EC" id="6.3.2.10" evidence="10 11"/>
<dbReference type="PANTHER" id="PTHR43024">
    <property type="entry name" value="UDP-N-ACETYLMURAMOYL-TRIPEPTIDE--D-ALANYL-D-ALANINE LIGASE"/>
    <property type="match status" value="1"/>
</dbReference>
<dbReference type="Pfam" id="PF02875">
    <property type="entry name" value="Mur_ligase_C"/>
    <property type="match status" value="1"/>
</dbReference>
<dbReference type="Gene3D" id="3.40.1390.10">
    <property type="entry name" value="MurE/MurF, N-terminal domain"/>
    <property type="match status" value="1"/>
</dbReference>
<keyword evidence="6 10" id="KW-0133">Cell shape</keyword>
<evidence type="ECO:0000256" key="10">
    <source>
        <dbReference type="HAMAP-Rule" id="MF_02019"/>
    </source>
</evidence>
<sequence length="431" mass="46486">MDNNFIEFLYSRFLLSSGVSTDTRTVAEGNLFFALKGPNFNANAYAGEALAKGASYAVIDDVAYKKGDQYILAEDGLKALQDLAAFHRSRFHRQVLGLTGSNGKTTTKELINAVLSKKYITHATTGNLNNHIGVPLTVLGIHPQVEVAIIEMGANKVGDIKELSDIANPSHGLITNIGKAHLEGFGGIEGVLRGKSELFDHIRKNGGTVFINSRQPKLQNMVKRFESAITFPQSGDTYEVKFIEANPFVVFQVGDRVPVTSQLIGSYNFDNIAAAMAVGQYFEVPLDQAEAAIAGYQPKNNRSQLLKAGSNNIILDAYNANPDSMKVAIENLKTMKADNKVAILGDMLELGADSDMEHTAIGKAACEAGFSQVIFCGPKMKQAKEACPSALYFETRDALLAHVKTSGFADCTILIKASRGIGLEKVVSALE</sequence>
<feature type="domain" description="Mur ligase central" evidence="13">
    <location>
        <begin position="99"/>
        <end position="278"/>
    </location>
</feature>
<comment type="subcellular location">
    <subcellularLocation>
        <location evidence="10 11">Cytoplasm</location>
    </subcellularLocation>
</comment>
<evidence type="ECO:0000259" key="12">
    <source>
        <dbReference type="Pfam" id="PF02875"/>
    </source>
</evidence>
<dbReference type="Pfam" id="PF08245">
    <property type="entry name" value="Mur_ligase_M"/>
    <property type="match status" value="1"/>
</dbReference>
<evidence type="ECO:0000313" key="14">
    <source>
        <dbReference type="EMBL" id="WOK06878.1"/>
    </source>
</evidence>
<proteinExistence type="inferred from homology"/>
<dbReference type="Gene3D" id="3.40.1190.10">
    <property type="entry name" value="Mur-like, catalytic domain"/>
    <property type="match status" value="1"/>
</dbReference>
<comment type="similarity">
    <text evidence="10">Belongs to the MurCDEF family. MurF subfamily.</text>
</comment>
<evidence type="ECO:0000256" key="11">
    <source>
        <dbReference type="RuleBase" id="RU004136"/>
    </source>
</evidence>
<evidence type="ECO:0000256" key="3">
    <source>
        <dbReference type="ARBA" id="ARBA00022618"/>
    </source>
</evidence>
<organism evidence="14 15">
    <name type="scientific">Imperialibacter roseus</name>
    <dbReference type="NCBI Taxonomy" id="1324217"/>
    <lineage>
        <taxon>Bacteria</taxon>
        <taxon>Pseudomonadati</taxon>
        <taxon>Bacteroidota</taxon>
        <taxon>Cytophagia</taxon>
        <taxon>Cytophagales</taxon>
        <taxon>Flammeovirgaceae</taxon>
        <taxon>Imperialibacter</taxon>
    </lineage>
</organism>
<dbReference type="InterPro" id="IPR036615">
    <property type="entry name" value="Mur_ligase_C_dom_sf"/>
</dbReference>
<keyword evidence="15" id="KW-1185">Reference proteome</keyword>
<keyword evidence="9 10" id="KW-0961">Cell wall biogenesis/degradation</keyword>
<dbReference type="Gene3D" id="3.90.190.20">
    <property type="entry name" value="Mur ligase, C-terminal domain"/>
    <property type="match status" value="1"/>
</dbReference>
<dbReference type="SUPFAM" id="SSF63418">
    <property type="entry name" value="MurE/MurF N-terminal domain"/>
    <property type="match status" value="1"/>
</dbReference>
<evidence type="ECO:0000256" key="4">
    <source>
        <dbReference type="ARBA" id="ARBA00022741"/>
    </source>
</evidence>
<dbReference type="SUPFAM" id="SSF53244">
    <property type="entry name" value="MurD-like peptide ligases, peptide-binding domain"/>
    <property type="match status" value="1"/>
</dbReference>
<dbReference type="InterPro" id="IPR004101">
    <property type="entry name" value="Mur_ligase_C"/>
</dbReference>
<evidence type="ECO:0000256" key="8">
    <source>
        <dbReference type="ARBA" id="ARBA00023306"/>
    </source>
</evidence>
<dbReference type="InterPro" id="IPR036565">
    <property type="entry name" value="Mur-like_cat_sf"/>
</dbReference>
<feature type="binding site" evidence="10">
    <location>
        <begin position="100"/>
        <end position="106"/>
    </location>
    <ligand>
        <name>ATP</name>
        <dbReference type="ChEBI" id="CHEBI:30616"/>
    </ligand>
</feature>
<keyword evidence="4 10" id="KW-0547">Nucleotide-binding</keyword>
<name>A0ABZ0IR23_9BACT</name>
<evidence type="ECO:0000256" key="2">
    <source>
        <dbReference type="ARBA" id="ARBA00022598"/>
    </source>
</evidence>
<keyword evidence="1 10" id="KW-0963">Cytoplasm</keyword>
<keyword evidence="2 10" id="KW-0436">Ligase</keyword>
<comment type="catalytic activity">
    <reaction evidence="10 11">
        <text>D-alanyl-D-alanine + UDP-N-acetyl-alpha-D-muramoyl-L-alanyl-gamma-D-glutamyl-meso-2,6-diaminopimelate + ATP = UDP-N-acetyl-alpha-D-muramoyl-L-alanyl-gamma-D-glutamyl-meso-2,6-diaminopimeloyl-D-alanyl-D-alanine + ADP + phosphate + H(+)</text>
        <dbReference type="Rhea" id="RHEA:28374"/>
        <dbReference type="ChEBI" id="CHEBI:15378"/>
        <dbReference type="ChEBI" id="CHEBI:30616"/>
        <dbReference type="ChEBI" id="CHEBI:43474"/>
        <dbReference type="ChEBI" id="CHEBI:57822"/>
        <dbReference type="ChEBI" id="CHEBI:61386"/>
        <dbReference type="ChEBI" id="CHEBI:83905"/>
        <dbReference type="ChEBI" id="CHEBI:456216"/>
        <dbReference type="EC" id="6.3.2.10"/>
    </reaction>
</comment>